<keyword evidence="3" id="KW-0975">Bacterial flagellum</keyword>
<evidence type="ECO:0000256" key="3">
    <source>
        <dbReference type="ARBA" id="ARBA00023143"/>
    </source>
</evidence>
<sequence>MIGRVTTQTIFHDNARNLQTAIANLSAAQNTATTQSKLNLPSDDPSAVASALQVRGALKAVDQYGRNISDANGWLTSADNALSQTYSMLKTVRDSVIQGANGSMSQSARNDIATQLESIRDALLGQANTTFLGRSIFAGSSDAPQAFSTAGYAFNGVPGSSVDRRVGDGQSVRVDVDGSAVYGNGATSMFSDLDTIINDLRTSGNLTADIGLVDARMNAVSTAQSQVGSQLSAVQNAQDANASQMSLLQGKKSDIEDVDTGQSILNLTMMNNVYTASLMVTAKSLQTSLMDFLR</sequence>
<keyword evidence="7" id="KW-1185">Reference proteome</keyword>
<comment type="similarity">
    <text evidence="2">Belongs to the bacterial flagellin family.</text>
</comment>
<comment type="subcellular location">
    <subcellularLocation>
        <location evidence="1">Bacterial flagellum</location>
    </subcellularLocation>
</comment>
<dbReference type="AlphaFoldDB" id="A0A6L9XUZ5"/>
<dbReference type="Gene3D" id="1.20.1330.10">
    <property type="entry name" value="f41 fragment of flagellin, N-terminal domain"/>
    <property type="match status" value="1"/>
</dbReference>
<protein>
    <submittedName>
        <fullName evidence="6">Flagellar hook-associated protein 3</fullName>
    </submittedName>
</protein>
<dbReference type="GO" id="GO:0071973">
    <property type="term" value="P:bacterial-type flagellum-dependent cell motility"/>
    <property type="evidence" value="ECO:0007669"/>
    <property type="project" value="InterPro"/>
</dbReference>
<comment type="caution">
    <text evidence="6">The sequence shown here is derived from an EMBL/GenBank/DDBJ whole genome shotgun (WGS) entry which is preliminary data.</text>
</comment>
<organism evidence="6 7">
    <name type="scientific">Leifsonia tongyongensis</name>
    <dbReference type="NCBI Taxonomy" id="1268043"/>
    <lineage>
        <taxon>Bacteria</taxon>
        <taxon>Bacillati</taxon>
        <taxon>Actinomycetota</taxon>
        <taxon>Actinomycetes</taxon>
        <taxon>Micrococcales</taxon>
        <taxon>Microbacteriaceae</taxon>
        <taxon>Leifsonia</taxon>
    </lineage>
</organism>
<feature type="domain" description="Flagellin N-terminal" evidence="4">
    <location>
        <begin position="7"/>
        <end position="141"/>
    </location>
</feature>
<evidence type="ECO:0000259" key="5">
    <source>
        <dbReference type="Pfam" id="PF00700"/>
    </source>
</evidence>
<evidence type="ECO:0000256" key="2">
    <source>
        <dbReference type="ARBA" id="ARBA00005709"/>
    </source>
</evidence>
<keyword evidence="6" id="KW-0969">Cilium</keyword>
<dbReference type="InterPro" id="IPR013384">
    <property type="entry name" value="Flagell_FlgL"/>
</dbReference>
<dbReference type="Pfam" id="PF00669">
    <property type="entry name" value="Flagellin_N"/>
    <property type="match status" value="1"/>
</dbReference>
<keyword evidence="6" id="KW-0282">Flagellum</keyword>
<dbReference type="InterPro" id="IPR001492">
    <property type="entry name" value="Flagellin"/>
</dbReference>
<keyword evidence="6" id="KW-0966">Cell projection</keyword>
<accession>A0A6L9XUZ5</accession>
<evidence type="ECO:0000313" key="6">
    <source>
        <dbReference type="EMBL" id="NEN05203.1"/>
    </source>
</evidence>
<dbReference type="PANTHER" id="PTHR42792:SF1">
    <property type="entry name" value="FLAGELLAR HOOK-ASSOCIATED PROTEIN 3"/>
    <property type="match status" value="1"/>
</dbReference>
<dbReference type="GO" id="GO:0005198">
    <property type="term" value="F:structural molecule activity"/>
    <property type="evidence" value="ECO:0007669"/>
    <property type="project" value="InterPro"/>
</dbReference>
<dbReference type="EMBL" id="JAAGWY010000001">
    <property type="protein sequence ID" value="NEN05203.1"/>
    <property type="molecule type" value="Genomic_DNA"/>
</dbReference>
<proteinExistence type="inferred from homology"/>
<dbReference type="Pfam" id="PF00700">
    <property type="entry name" value="Flagellin_C"/>
    <property type="match status" value="1"/>
</dbReference>
<evidence type="ECO:0000313" key="7">
    <source>
        <dbReference type="Proteomes" id="UP000474967"/>
    </source>
</evidence>
<reference evidence="6 7" key="1">
    <citation type="journal article" date="2014" name="J. Microbiol.">
        <title>Diaminobutyricibacter tongyongensis gen. nov., sp. nov. and Homoserinibacter gongjuensis gen. nov., sp. nov. belong to the family Microbacteriaceae.</title>
        <authorList>
            <person name="Kim S.J."/>
            <person name="Ahn J.H."/>
            <person name="Weon H.Y."/>
            <person name="Hamada M."/>
            <person name="Suzuki K."/>
            <person name="Kwon S.W."/>
        </authorList>
    </citation>
    <scope>NUCLEOTIDE SEQUENCE [LARGE SCALE GENOMIC DNA]</scope>
    <source>
        <strain evidence="6 7">NBRC 108724</strain>
    </source>
</reference>
<name>A0A6L9XUZ5_9MICO</name>
<dbReference type="SUPFAM" id="SSF64518">
    <property type="entry name" value="Phase 1 flagellin"/>
    <property type="match status" value="1"/>
</dbReference>
<dbReference type="Proteomes" id="UP000474967">
    <property type="component" value="Unassembled WGS sequence"/>
</dbReference>
<dbReference type="RefSeq" id="WP_163288388.1">
    <property type="nucleotide sequence ID" value="NZ_JAAGWY010000001.1"/>
</dbReference>
<evidence type="ECO:0000259" key="4">
    <source>
        <dbReference type="Pfam" id="PF00669"/>
    </source>
</evidence>
<dbReference type="InterPro" id="IPR046358">
    <property type="entry name" value="Flagellin_C"/>
</dbReference>
<feature type="domain" description="Flagellin C-terminal" evidence="5">
    <location>
        <begin position="211"/>
        <end position="293"/>
    </location>
</feature>
<dbReference type="NCBIfam" id="TIGR02550">
    <property type="entry name" value="flagell_flgL"/>
    <property type="match status" value="1"/>
</dbReference>
<evidence type="ECO:0000256" key="1">
    <source>
        <dbReference type="ARBA" id="ARBA00004365"/>
    </source>
</evidence>
<gene>
    <name evidence="6" type="primary">flgL</name>
    <name evidence="6" type="ORF">G3T36_04895</name>
</gene>
<dbReference type="InterPro" id="IPR001029">
    <property type="entry name" value="Flagellin_N"/>
</dbReference>
<dbReference type="PANTHER" id="PTHR42792">
    <property type="entry name" value="FLAGELLIN"/>
    <property type="match status" value="1"/>
</dbReference>
<dbReference type="GO" id="GO:0009424">
    <property type="term" value="C:bacterial-type flagellum hook"/>
    <property type="evidence" value="ECO:0007669"/>
    <property type="project" value="InterPro"/>
</dbReference>